<dbReference type="AlphaFoldDB" id="A0A518CTE5"/>
<name>A0A518CTE5_9PLAN</name>
<keyword evidence="2" id="KW-1185">Reference proteome</keyword>
<evidence type="ECO:0000313" key="2">
    <source>
        <dbReference type="Proteomes" id="UP000317178"/>
    </source>
</evidence>
<dbReference type="Proteomes" id="UP000317178">
    <property type="component" value="Chromosome"/>
</dbReference>
<sequence length="72" mass="8531">MHSCYLFLFTMVDCMTREQQHVIDYLQTENHILRNKIGKKRVLISELVAIFTPDTILRSHRELIVRESLNTA</sequence>
<organism evidence="1 2">
    <name type="scientific">Polystyrenella longa</name>
    <dbReference type="NCBI Taxonomy" id="2528007"/>
    <lineage>
        <taxon>Bacteria</taxon>
        <taxon>Pseudomonadati</taxon>
        <taxon>Planctomycetota</taxon>
        <taxon>Planctomycetia</taxon>
        <taxon>Planctomycetales</taxon>
        <taxon>Planctomycetaceae</taxon>
        <taxon>Polystyrenella</taxon>
    </lineage>
</organism>
<dbReference type="RefSeq" id="WP_144998753.1">
    <property type="nucleotide sequence ID" value="NZ_CP036281.1"/>
</dbReference>
<dbReference type="EMBL" id="CP036281">
    <property type="protein sequence ID" value="QDU82499.1"/>
    <property type="molecule type" value="Genomic_DNA"/>
</dbReference>
<dbReference type="KEGG" id="plon:Pla110_42570"/>
<proteinExistence type="predicted"/>
<gene>
    <name evidence="1" type="ORF">Pla110_42570</name>
</gene>
<accession>A0A518CTE5</accession>
<reference evidence="1 2" key="1">
    <citation type="submission" date="2019-02" db="EMBL/GenBank/DDBJ databases">
        <title>Deep-cultivation of Planctomycetes and their phenomic and genomic characterization uncovers novel biology.</title>
        <authorList>
            <person name="Wiegand S."/>
            <person name="Jogler M."/>
            <person name="Boedeker C."/>
            <person name="Pinto D."/>
            <person name="Vollmers J."/>
            <person name="Rivas-Marin E."/>
            <person name="Kohn T."/>
            <person name="Peeters S.H."/>
            <person name="Heuer A."/>
            <person name="Rast P."/>
            <person name="Oberbeckmann S."/>
            <person name="Bunk B."/>
            <person name="Jeske O."/>
            <person name="Meyerdierks A."/>
            <person name="Storesund J.E."/>
            <person name="Kallscheuer N."/>
            <person name="Luecker S."/>
            <person name="Lage O.M."/>
            <person name="Pohl T."/>
            <person name="Merkel B.J."/>
            <person name="Hornburger P."/>
            <person name="Mueller R.-W."/>
            <person name="Bruemmer F."/>
            <person name="Labrenz M."/>
            <person name="Spormann A.M."/>
            <person name="Op den Camp H."/>
            <person name="Overmann J."/>
            <person name="Amann R."/>
            <person name="Jetten M.S.M."/>
            <person name="Mascher T."/>
            <person name="Medema M.H."/>
            <person name="Devos D.P."/>
            <person name="Kaster A.-K."/>
            <person name="Ovreas L."/>
            <person name="Rohde M."/>
            <person name="Galperin M.Y."/>
            <person name="Jogler C."/>
        </authorList>
    </citation>
    <scope>NUCLEOTIDE SEQUENCE [LARGE SCALE GENOMIC DNA]</scope>
    <source>
        <strain evidence="1 2">Pla110</strain>
    </source>
</reference>
<protein>
    <submittedName>
        <fullName evidence="1">Uncharacterized protein</fullName>
    </submittedName>
</protein>
<evidence type="ECO:0000313" key="1">
    <source>
        <dbReference type="EMBL" id="QDU82499.1"/>
    </source>
</evidence>
<dbReference type="OrthoDB" id="263927at2"/>